<evidence type="ECO:0000256" key="1">
    <source>
        <dbReference type="SAM" id="MobiDB-lite"/>
    </source>
</evidence>
<feature type="region of interest" description="Disordered" evidence="1">
    <location>
        <begin position="82"/>
        <end position="119"/>
    </location>
</feature>
<dbReference type="PANTHER" id="PTHR47069">
    <property type="match status" value="1"/>
</dbReference>
<gene>
    <name evidence="4" type="ORF">ZEAMMB73_Zm00001d011897</name>
    <name evidence="3" type="ORF">ZEAMMB73_Zm00001d050432</name>
</gene>
<dbReference type="STRING" id="4577.A0A1D6G4R0"/>
<dbReference type="EMBL" id="CM000780">
    <property type="protein sequence ID" value="AQK52515.1"/>
    <property type="molecule type" value="Genomic_DNA"/>
</dbReference>
<feature type="compositionally biased region" description="Polar residues" evidence="1">
    <location>
        <begin position="98"/>
        <end position="110"/>
    </location>
</feature>
<dbReference type="PANTHER" id="PTHR47069:SF9">
    <property type="entry name" value="MYB_SANT-LIKE DOMAIN-CONTAINING PROTEIN"/>
    <property type="match status" value="1"/>
</dbReference>
<name>A0A1D6G4R0_MAIZE</name>
<feature type="domain" description="Myb/SANT-like" evidence="2">
    <location>
        <begin position="7"/>
        <end position="98"/>
    </location>
</feature>
<dbReference type="OMA" id="WINLTGK"/>
<accession>A0A1D6G4R0</accession>
<sequence length="272" mass="31150">MSPNRANWDEATTKIFLDLCIVEKNLTNWNSLGLTKQGWQHVYRSFKEQTGLNYDHKQMQNKLSTLRRSFLHWRSLQTHTGLGRDSNTGAIEADDSYWGTQQGDPSTPQANRGKPPPFLDELHTLFGRTTQDRGNLISAGGVRDASLNYGSEDTPPYLSDDHAGCSNIRASSKRPIREQEVDSPPKKKMSLEEHIANISENITMRNQRQLSRAQQELDEVIMLLQEDGIGEDTDLYCMALLLCNKELNRRAFLSMKSKEGRLHWIRFNWANK</sequence>
<dbReference type="EMBL" id="CM000784">
    <property type="protein sequence ID" value="AQK98273.1"/>
    <property type="molecule type" value="Genomic_DNA"/>
</dbReference>
<organism evidence="3">
    <name type="scientific">Zea mays</name>
    <name type="common">Maize</name>
    <dbReference type="NCBI Taxonomy" id="4577"/>
    <lineage>
        <taxon>Eukaryota</taxon>
        <taxon>Viridiplantae</taxon>
        <taxon>Streptophyta</taxon>
        <taxon>Embryophyta</taxon>
        <taxon>Tracheophyta</taxon>
        <taxon>Spermatophyta</taxon>
        <taxon>Magnoliopsida</taxon>
        <taxon>Liliopsida</taxon>
        <taxon>Poales</taxon>
        <taxon>Poaceae</taxon>
        <taxon>PACMAD clade</taxon>
        <taxon>Panicoideae</taxon>
        <taxon>Andropogonodae</taxon>
        <taxon>Andropogoneae</taxon>
        <taxon>Tripsacinae</taxon>
        <taxon>Zea</taxon>
    </lineage>
</organism>
<dbReference type="Pfam" id="PF12776">
    <property type="entry name" value="Myb_DNA-bind_3"/>
    <property type="match status" value="1"/>
</dbReference>
<feature type="compositionally biased region" description="Basic and acidic residues" evidence="1">
    <location>
        <begin position="175"/>
        <end position="188"/>
    </location>
</feature>
<protein>
    <recommendedName>
        <fullName evidence="2">Myb/SANT-like domain-containing protein</fullName>
    </recommendedName>
</protein>
<dbReference type="ExpressionAtlas" id="A0A1D6G4R0">
    <property type="expression patterns" value="baseline"/>
</dbReference>
<feature type="region of interest" description="Disordered" evidence="1">
    <location>
        <begin position="143"/>
        <end position="188"/>
    </location>
</feature>
<evidence type="ECO:0000313" key="4">
    <source>
        <dbReference type="EMBL" id="AQK98273.1"/>
    </source>
</evidence>
<evidence type="ECO:0000313" key="3">
    <source>
        <dbReference type="EMBL" id="AQK52515.1"/>
    </source>
</evidence>
<proteinExistence type="predicted"/>
<dbReference type="InterPro" id="IPR024752">
    <property type="entry name" value="Myb/SANT-like_dom"/>
</dbReference>
<evidence type="ECO:0000259" key="2">
    <source>
        <dbReference type="Pfam" id="PF12776"/>
    </source>
</evidence>
<dbReference type="InParanoid" id="A0A1D6G4R0"/>
<dbReference type="FunCoup" id="A0A1D6G4R0">
    <property type="interactions" value="7"/>
</dbReference>
<reference evidence="3" key="1">
    <citation type="submission" date="2015-12" db="EMBL/GenBank/DDBJ databases">
        <title>Update maize B73 reference genome by single molecule sequencing technologies.</title>
        <authorList>
            <consortium name="Maize Genome Sequencing Project"/>
            <person name="Ware D."/>
        </authorList>
    </citation>
    <scope>NUCLEOTIDE SEQUENCE</scope>
    <source>
        <tissue evidence="3">Seedling</tissue>
    </source>
</reference>
<dbReference type="AlphaFoldDB" id="A0A1D6G4R0"/>
<dbReference type="SMR" id="A0A1D6G4R0"/>